<keyword evidence="2" id="KW-1133">Transmembrane helix</keyword>
<sequence length="85" mass="9485">MFGRRVPPHVVFAGSLLLALACAALAFVAFSRGSLIWGALAGVLAVWFTVDAVRSYGWAQERRRQEQVRAQEEAQRDADRAARRR</sequence>
<dbReference type="EMBL" id="CP021081">
    <property type="protein sequence ID" value="ASN81643.1"/>
    <property type="molecule type" value="Genomic_DNA"/>
</dbReference>
<name>A0A221SYC8_9DEIO</name>
<keyword evidence="4" id="KW-1185">Reference proteome</keyword>
<feature type="region of interest" description="Disordered" evidence="1">
    <location>
        <begin position="60"/>
        <end position="85"/>
    </location>
</feature>
<evidence type="ECO:0000256" key="2">
    <source>
        <dbReference type="SAM" id="Phobius"/>
    </source>
</evidence>
<proteinExistence type="predicted"/>
<gene>
    <name evidence="3" type="ORF">DFI_12130</name>
</gene>
<protein>
    <submittedName>
        <fullName evidence="3">Uncharacterized protein</fullName>
    </submittedName>
</protein>
<evidence type="ECO:0000313" key="4">
    <source>
        <dbReference type="Proteomes" id="UP000259030"/>
    </source>
</evidence>
<evidence type="ECO:0000256" key="1">
    <source>
        <dbReference type="SAM" id="MobiDB-lite"/>
    </source>
</evidence>
<dbReference type="RefSeq" id="WP_051307982.1">
    <property type="nucleotide sequence ID" value="NZ_CP021081.1"/>
</dbReference>
<reference evidence="3 4" key="1">
    <citation type="submission" date="2017-05" db="EMBL/GenBank/DDBJ databases">
        <title>The complete genome sequence of Deinococcus ficus isolated from the rhizosphere of the Ficus religiosa L. in Taiwan.</title>
        <authorList>
            <person name="Wu K.-M."/>
            <person name="Liao T.-L."/>
            <person name="Liu Y.-M."/>
            <person name="Young C.-C."/>
            <person name="Tsai S.-F."/>
        </authorList>
    </citation>
    <scope>NUCLEOTIDE SEQUENCE [LARGE SCALE GENOMIC DNA]</scope>
    <source>
        <strain evidence="3 4">CC-FR2-10</strain>
    </source>
</reference>
<feature type="transmembrane region" description="Helical" evidence="2">
    <location>
        <begin position="36"/>
        <end position="57"/>
    </location>
</feature>
<accession>A0A221SYC8</accession>
<dbReference type="STRING" id="317577.GCA_000419625_01502"/>
<dbReference type="KEGG" id="dfc:DFI_12130"/>
<organism evidence="3 4">
    <name type="scientific">Deinococcus ficus</name>
    <dbReference type="NCBI Taxonomy" id="317577"/>
    <lineage>
        <taxon>Bacteria</taxon>
        <taxon>Thermotogati</taxon>
        <taxon>Deinococcota</taxon>
        <taxon>Deinococci</taxon>
        <taxon>Deinococcales</taxon>
        <taxon>Deinococcaceae</taxon>
        <taxon>Deinococcus</taxon>
    </lineage>
</organism>
<keyword evidence="2" id="KW-0812">Transmembrane</keyword>
<evidence type="ECO:0000313" key="3">
    <source>
        <dbReference type="EMBL" id="ASN81643.1"/>
    </source>
</evidence>
<dbReference type="AlphaFoldDB" id="A0A221SYC8"/>
<dbReference type="PROSITE" id="PS51257">
    <property type="entry name" value="PROKAR_LIPOPROTEIN"/>
    <property type="match status" value="1"/>
</dbReference>
<dbReference type="Proteomes" id="UP000259030">
    <property type="component" value="Chromosome"/>
</dbReference>
<keyword evidence="2" id="KW-0472">Membrane</keyword>